<dbReference type="Gene3D" id="3.90.580.10">
    <property type="entry name" value="Zinc finger, CHC2-type domain"/>
    <property type="match status" value="1"/>
</dbReference>
<dbReference type="PANTHER" id="PTHR30313:SF2">
    <property type="entry name" value="DNA PRIMASE"/>
    <property type="match status" value="1"/>
</dbReference>
<gene>
    <name evidence="1" type="ORF">COW49_02460</name>
</gene>
<dbReference type="PANTHER" id="PTHR30313">
    <property type="entry name" value="DNA PRIMASE"/>
    <property type="match status" value="1"/>
</dbReference>
<reference evidence="2" key="1">
    <citation type="submission" date="2017-09" db="EMBL/GenBank/DDBJ databases">
        <title>Depth-based differentiation of microbial function through sediment-hosted aquifers and enrichment of novel symbionts in the deep terrestrial subsurface.</title>
        <authorList>
            <person name="Probst A.J."/>
            <person name="Ladd B."/>
            <person name="Jarett J.K."/>
            <person name="Geller-Mcgrath D.E."/>
            <person name="Sieber C.M.K."/>
            <person name="Emerson J.B."/>
            <person name="Anantharaman K."/>
            <person name="Thomas B.C."/>
            <person name="Malmstrom R."/>
            <person name="Stieglmeier M."/>
            <person name="Klingl A."/>
            <person name="Woyke T."/>
            <person name="Ryan C.M."/>
            <person name="Banfield J.F."/>
        </authorList>
    </citation>
    <scope>NUCLEOTIDE SEQUENCE [LARGE SCALE GENOMIC DNA]</scope>
</reference>
<organism evidence="1 2">
    <name type="scientific">Candidatus Kaiserbacteria bacterium CG17_big_fil_post_rev_8_21_14_2_50_51_7</name>
    <dbReference type="NCBI Taxonomy" id="1974613"/>
    <lineage>
        <taxon>Bacteria</taxon>
        <taxon>Candidatus Kaiseribacteriota</taxon>
    </lineage>
</organism>
<dbReference type="GO" id="GO:0003677">
    <property type="term" value="F:DNA binding"/>
    <property type="evidence" value="ECO:0007669"/>
    <property type="project" value="InterPro"/>
</dbReference>
<accession>A0A2M7FD60</accession>
<name>A0A2M7FD60_9BACT</name>
<dbReference type="AlphaFoldDB" id="A0A2M7FD60"/>
<dbReference type="GO" id="GO:0005737">
    <property type="term" value="C:cytoplasm"/>
    <property type="evidence" value="ECO:0007669"/>
    <property type="project" value="TreeGrafter"/>
</dbReference>
<dbReference type="SUPFAM" id="SSF57783">
    <property type="entry name" value="Zinc beta-ribbon"/>
    <property type="match status" value="1"/>
</dbReference>
<dbReference type="GO" id="GO:0008270">
    <property type="term" value="F:zinc ion binding"/>
    <property type="evidence" value="ECO:0007669"/>
    <property type="project" value="InterPro"/>
</dbReference>
<dbReference type="InterPro" id="IPR050219">
    <property type="entry name" value="DnaG_primase"/>
</dbReference>
<evidence type="ECO:0000313" key="1">
    <source>
        <dbReference type="EMBL" id="PIV86941.1"/>
    </source>
</evidence>
<dbReference type="GO" id="GO:0006269">
    <property type="term" value="P:DNA replication, synthesis of primer"/>
    <property type="evidence" value="ECO:0007669"/>
    <property type="project" value="TreeGrafter"/>
</dbReference>
<sequence length="301" mass="33492">MIDIAGYLQSVGVIVTTSGKNCTEGWTNTRCVFCDDTSNHLGINNSSGVFKCWRCGRQGPFRLLIKKLSRLSEREALDLEAIFSFGNLVTTKGEVRTYGNLPPIEKFSDAILHAPKDVESYLQGRGLSLLDMHTRAPGSMYSKGLGPLPFRVIIPIIQNTQIVNYVGRDYTGLSSRRYLALPDSHALMNIKECLYGIDYIEQRGNIILVEGVFDQIKLGIGSVATFGIFLTGKQLELLRSKHPNKVFILLDKTASEDGTAERMARDIWFSRTTVLSLNTYADPGEISLEEGRKLMMELADV</sequence>
<dbReference type="Proteomes" id="UP000228497">
    <property type="component" value="Unassembled WGS sequence"/>
</dbReference>
<proteinExistence type="predicted"/>
<dbReference type="SUPFAM" id="SSF56731">
    <property type="entry name" value="DNA primase core"/>
    <property type="match status" value="1"/>
</dbReference>
<protein>
    <recommendedName>
        <fullName evidence="3">Toprim domain-containing protein</fullName>
    </recommendedName>
</protein>
<evidence type="ECO:0008006" key="3">
    <source>
        <dbReference type="Google" id="ProtNLM"/>
    </source>
</evidence>
<dbReference type="EMBL" id="PFFD01000112">
    <property type="protein sequence ID" value="PIV86941.1"/>
    <property type="molecule type" value="Genomic_DNA"/>
</dbReference>
<comment type="caution">
    <text evidence="1">The sequence shown here is derived from an EMBL/GenBank/DDBJ whole genome shotgun (WGS) entry which is preliminary data.</text>
</comment>
<dbReference type="Gene3D" id="3.40.1360.10">
    <property type="match status" value="1"/>
</dbReference>
<evidence type="ECO:0000313" key="2">
    <source>
        <dbReference type="Proteomes" id="UP000228497"/>
    </source>
</evidence>
<dbReference type="InterPro" id="IPR036977">
    <property type="entry name" value="DNA_primase_Znf_CHC2"/>
</dbReference>